<dbReference type="InterPro" id="IPR051043">
    <property type="entry name" value="Sulfatase_Mod_Factor_Kinase"/>
</dbReference>
<evidence type="ECO:0000259" key="2">
    <source>
        <dbReference type="Pfam" id="PF03781"/>
    </source>
</evidence>
<dbReference type="InterPro" id="IPR016187">
    <property type="entry name" value="CTDL_fold"/>
</dbReference>
<reference evidence="4" key="1">
    <citation type="submission" date="2012-11" db="EMBL/GenBank/DDBJ databases">
        <title>Dependencies among metagenomic species, viruses, plasmids and units of genetic variation.</title>
        <authorList>
            <person name="Nielsen H.B."/>
            <person name="Almeida M."/>
            <person name="Juncker A.S."/>
            <person name="Rasmussen S."/>
            <person name="Li J."/>
            <person name="Sunagawa S."/>
            <person name="Plichta D."/>
            <person name="Gautier L."/>
            <person name="Le Chatelier E."/>
            <person name="Peletier E."/>
            <person name="Bonde I."/>
            <person name="Nielsen T."/>
            <person name="Manichanh C."/>
            <person name="Arumugam M."/>
            <person name="Batto J."/>
            <person name="Santos M.B.Q.D."/>
            <person name="Blom N."/>
            <person name="Borruel N."/>
            <person name="Burgdorf K.S."/>
            <person name="Boumezbeur F."/>
            <person name="Casellas F."/>
            <person name="Dore J."/>
            <person name="Guarner F."/>
            <person name="Hansen T."/>
            <person name="Hildebrand F."/>
            <person name="Kaas R.S."/>
            <person name="Kennedy S."/>
            <person name="Kristiansen K."/>
            <person name="Kultima J.R."/>
            <person name="Leonard P."/>
            <person name="Levenez F."/>
            <person name="Lund O."/>
            <person name="Moumen B."/>
            <person name="Le Paslier D."/>
            <person name="Pons N."/>
            <person name="Pedersen O."/>
            <person name="Prifti E."/>
            <person name="Qin J."/>
            <person name="Raes J."/>
            <person name="Tap J."/>
            <person name="Tims S."/>
            <person name="Ussery D.W."/>
            <person name="Yamada T."/>
            <person name="MetaHit consortium"/>
            <person name="Renault P."/>
            <person name="Sicheritz-Ponten T."/>
            <person name="Bork P."/>
            <person name="Wang J."/>
            <person name="Brunak S."/>
            <person name="Ehrlich S.D."/>
        </authorList>
    </citation>
    <scope>NUCLEOTIDE SEQUENCE [LARGE SCALE GENOMIC DNA]</scope>
</reference>
<evidence type="ECO:0000313" key="5">
    <source>
        <dbReference type="Proteomes" id="UP000018072"/>
    </source>
</evidence>
<comment type="caution">
    <text evidence="4">The sequence shown here is derived from an EMBL/GenBank/DDBJ whole genome shotgun (WGS) entry which is preliminary data.</text>
</comment>
<feature type="domain" description="PEGA" evidence="3">
    <location>
        <begin position="135"/>
        <end position="203"/>
    </location>
</feature>
<feature type="chain" id="PRO_5004434127" description="Sulfatase-modifying factor enzyme domain-containing protein" evidence="1">
    <location>
        <begin position="21"/>
        <end position="463"/>
    </location>
</feature>
<feature type="signal peptide" evidence="1">
    <location>
        <begin position="1"/>
        <end position="20"/>
    </location>
</feature>
<feature type="domain" description="Sulfatase-modifying factor enzyme-like" evidence="2">
    <location>
        <begin position="244"/>
        <end position="460"/>
    </location>
</feature>
<dbReference type="RefSeq" id="WP_022429967.1">
    <property type="nucleotide sequence ID" value="NZ_FR899224.1"/>
</dbReference>
<evidence type="ECO:0000259" key="3">
    <source>
        <dbReference type="Pfam" id="PF08308"/>
    </source>
</evidence>
<name>R7GTT2_9BACT</name>
<sequence length="463" mass="50454">MRNILLSFFLLFAAISSALAQKLTVESFKLAGSDLTAQTQPRKDLNNRNCALIKVGLGLQGVQFEGSIMGNVENKTGEYWVYMPQGNRLLKMKHANYAPVMVTFADYGVEKLESNRTYELVVTASSGVQAEQKQKLTIRYTPSSATVLVDNKMVKGKNGVAQTTLPVGQHSFVVACDGYESEEGTVKLKASAPSNLQITLSKEATAIQQSTVAQPTVAQQPVMQTPVTNSDNISIPVKDGISIDMVRVEAGTFTMGATPEMENPEDDEKPAHQVTLTNDYYIGKYEVTQALWKAVMGNNPSRFNGDNLPVERVSWNDCQEFISKLNSITGKKFRLPTEAEWEYAARGGNKSIGYQYSGSSNLSDVAWYKDNSSSKTHAVGSKQANELSIYDMTGNVCEWCQDWYGKYSGLSQTDPAGAASGSDRVIRGGYGGITAGYCRSSYRDYGTPGGCSNAIGFRLVLSE</sequence>
<dbReference type="STRING" id="1263103.BN741_00716"/>
<dbReference type="Pfam" id="PF08308">
    <property type="entry name" value="PEGA"/>
    <property type="match status" value="1"/>
</dbReference>
<proteinExistence type="predicted"/>
<dbReference type="GO" id="GO:0120147">
    <property type="term" value="F:formylglycine-generating oxidase activity"/>
    <property type="evidence" value="ECO:0007669"/>
    <property type="project" value="TreeGrafter"/>
</dbReference>
<keyword evidence="1" id="KW-0732">Signal</keyword>
<dbReference type="InterPro" id="IPR005532">
    <property type="entry name" value="SUMF_dom"/>
</dbReference>
<organism evidence="4 5">
    <name type="scientific">Leyella stercorea CAG:629</name>
    <dbReference type="NCBI Taxonomy" id="1263103"/>
    <lineage>
        <taxon>Bacteria</taxon>
        <taxon>Pseudomonadati</taxon>
        <taxon>Bacteroidota</taxon>
        <taxon>Bacteroidia</taxon>
        <taxon>Bacteroidales</taxon>
        <taxon>Prevotellaceae</taxon>
        <taxon>Leyella</taxon>
    </lineage>
</organism>
<dbReference type="InterPro" id="IPR042095">
    <property type="entry name" value="SUMF_sf"/>
</dbReference>
<evidence type="ECO:0008006" key="6">
    <source>
        <dbReference type="Google" id="ProtNLM"/>
    </source>
</evidence>
<dbReference type="PANTHER" id="PTHR23150">
    <property type="entry name" value="SULFATASE MODIFYING FACTOR 1, 2"/>
    <property type="match status" value="1"/>
</dbReference>
<dbReference type="PANTHER" id="PTHR23150:SF19">
    <property type="entry name" value="FORMYLGLYCINE-GENERATING ENZYME"/>
    <property type="match status" value="1"/>
</dbReference>
<gene>
    <name evidence="4" type="ORF">BN741_00716</name>
</gene>
<dbReference type="SUPFAM" id="SSF56436">
    <property type="entry name" value="C-type lectin-like"/>
    <property type="match status" value="1"/>
</dbReference>
<dbReference type="InterPro" id="IPR013229">
    <property type="entry name" value="PEGA"/>
</dbReference>
<evidence type="ECO:0000256" key="1">
    <source>
        <dbReference type="SAM" id="SignalP"/>
    </source>
</evidence>
<dbReference type="EMBL" id="CBIT010000052">
    <property type="protein sequence ID" value="CDE30511.1"/>
    <property type="molecule type" value="Genomic_DNA"/>
</dbReference>
<dbReference type="AlphaFoldDB" id="R7GTT2"/>
<protein>
    <recommendedName>
        <fullName evidence="6">Sulfatase-modifying factor enzyme domain-containing protein</fullName>
    </recommendedName>
</protein>
<dbReference type="Pfam" id="PF03781">
    <property type="entry name" value="FGE-sulfatase"/>
    <property type="match status" value="1"/>
</dbReference>
<evidence type="ECO:0000313" key="4">
    <source>
        <dbReference type="EMBL" id="CDE30511.1"/>
    </source>
</evidence>
<dbReference type="Proteomes" id="UP000018072">
    <property type="component" value="Unassembled WGS sequence"/>
</dbReference>
<accession>R7GTT2</accession>
<dbReference type="Gene3D" id="3.90.1580.10">
    <property type="entry name" value="paralog of FGE (formylglycine-generating enzyme)"/>
    <property type="match status" value="1"/>
</dbReference>